<protein>
    <submittedName>
        <fullName evidence="1">Uncharacterized protein</fullName>
    </submittedName>
</protein>
<comment type="caution">
    <text evidence="1">The sequence shown here is derived from an EMBL/GenBank/DDBJ whole genome shotgun (WGS) entry which is preliminary data.</text>
</comment>
<accession>A0A1F5JVI4</accession>
<proteinExistence type="predicted"/>
<gene>
    <name evidence="1" type="ORF">A3C59_02075</name>
</gene>
<sequence length="136" mass="15727">MAEDNDAVLLEKIEEMIKTHISQIDTLTEDVKKHKEMMDDIFKNDEVFQEHDKVAKEANRIKSKTKSEIMKRPNVADLAIKLKALKSEKMELSEGLSDYLREYQRLSGSNEIEGEDGEVREIIYVAKLVKKSAFRP</sequence>
<dbReference type="Proteomes" id="UP000176902">
    <property type="component" value="Unassembled WGS sequence"/>
</dbReference>
<dbReference type="STRING" id="1797768.A3C59_02075"/>
<evidence type="ECO:0000313" key="1">
    <source>
        <dbReference type="EMBL" id="OGE32587.1"/>
    </source>
</evidence>
<dbReference type="AlphaFoldDB" id="A0A1F5JVI4"/>
<reference evidence="1 2" key="1">
    <citation type="journal article" date="2016" name="Nat. Commun.">
        <title>Thousands of microbial genomes shed light on interconnected biogeochemical processes in an aquifer system.</title>
        <authorList>
            <person name="Anantharaman K."/>
            <person name="Brown C.T."/>
            <person name="Hug L.A."/>
            <person name="Sharon I."/>
            <person name="Castelle C.J."/>
            <person name="Probst A.J."/>
            <person name="Thomas B.C."/>
            <person name="Singh A."/>
            <person name="Wilkins M.J."/>
            <person name="Karaoz U."/>
            <person name="Brodie E.L."/>
            <person name="Williams K.H."/>
            <person name="Hubbard S.S."/>
            <person name="Banfield J.F."/>
        </authorList>
    </citation>
    <scope>NUCLEOTIDE SEQUENCE [LARGE SCALE GENOMIC DNA]</scope>
</reference>
<organism evidence="1 2">
    <name type="scientific">Candidatus Daviesbacteria bacterium RIFCSPHIGHO2_02_FULL_36_13</name>
    <dbReference type="NCBI Taxonomy" id="1797768"/>
    <lineage>
        <taxon>Bacteria</taxon>
        <taxon>Candidatus Daviesiibacteriota</taxon>
    </lineage>
</organism>
<evidence type="ECO:0000313" key="2">
    <source>
        <dbReference type="Proteomes" id="UP000176902"/>
    </source>
</evidence>
<name>A0A1F5JVI4_9BACT</name>
<dbReference type="EMBL" id="MFCV01000024">
    <property type="protein sequence ID" value="OGE32587.1"/>
    <property type="molecule type" value="Genomic_DNA"/>
</dbReference>